<dbReference type="AlphaFoldDB" id="A0A8J6F9Y4"/>
<keyword evidence="2" id="KW-1185">Reference proteome</keyword>
<dbReference type="Proteomes" id="UP000770717">
    <property type="component" value="Unassembled WGS sequence"/>
</dbReference>
<evidence type="ECO:0000313" key="1">
    <source>
        <dbReference type="EMBL" id="KAG9484523.1"/>
    </source>
</evidence>
<protein>
    <submittedName>
        <fullName evidence="1">Uncharacterized protein</fullName>
    </submittedName>
</protein>
<name>A0A8J6F9Y4_ELECQ</name>
<dbReference type="EMBL" id="WNTK01000005">
    <property type="protein sequence ID" value="KAG9484522.1"/>
    <property type="molecule type" value="Genomic_DNA"/>
</dbReference>
<reference evidence="1" key="1">
    <citation type="thesis" date="2020" institute="ProQuest LLC" country="789 East Eisenhower Parkway, Ann Arbor, MI, USA">
        <title>Comparative Genomics and Chromosome Evolution.</title>
        <authorList>
            <person name="Mudd A.B."/>
        </authorList>
    </citation>
    <scope>NUCLEOTIDE SEQUENCE</scope>
    <source>
        <strain evidence="1">HN-11 Male</strain>
        <tissue evidence="1">Kidney and liver</tissue>
    </source>
</reference>
<organism evidence="1 2">
    <name type="scientific">Eleutherodactylus coqui</name>
    <name type="common">Puerto Rican coqui</name>
    <dbReference type="NCBI Taxonomy" id="57060"/>
    <lineage>
        <taxon>Eukaryota</taxon>
        <taxon>Metazoa</taxon>
        <taxon>Chordata</taxon>
        <taxon>Craniata</taxon>
        <taxon>Vertebrata</taxon>
        <taxon>Euteleostomi</taxon>
        <taxon>Amphibia</taxon>
        <taxon>Batrachia</taxon>
        <taxon>Anura</taxon>
        <taxon>Neobatrachia</taxon>
        <taxon>Hyloidea</taxon>
        <taxon>Eleutherodactylidae</taxon>
        <taxon>Eleutherodactylinae</taxon>
        <taxon>Eleutherodactylus</taxon>
        <taxon>Eleutherodactylus</taxon>
    </lineage>
</organism>
<evidence type="ECO:0000313" key="2">
    <source>
        <dbReference type="Proteomes" id="UP000770717"/>
    </source>
</evidence>
<gene>
    <name evidence="1" type="ORF">GDO78_010089</name>
</gene>
<comment type="caution">
    <text evidence="1">The sequence shown here is derived from an EMBL/GenBank/DDBJ whole genome shotgun (WGS) entry which is preliminary data.</text>
</comment>
<sequence>MKKMFQIHTTRGFIPNNAQMKHGMLRFQKQKSSGNWGNLMKILFTSLTSDCTKCVIRHH</sequence>
<dbReference type="EMBL" id="WNTK01000005">
    <property type="protein sequence ID" value="KAG9484523.1"/>
    <property type="molecule type" value="Genomic_DNA"/>
</dbReference>
<accession>A0A8J6F9Y4</accession>
<proteinExistence type="predicted"/>